<dbReference type="EMBL" id="DVJS01000033">
    <property type="protein sequence ID" value="HIS96621.1"/>
    <property type="molecule type" value="Genomic_DNA"/>
</dbReference>
<organism evidence="1 2">
    <name type="scientific">Candidatus Scatomorpha pullistercoris</name>
    <dbReference type="NCBI Taxonomy" id="2840929"/>
    <lineage>
        <taxon>Bacteria</taxon>
        <taxon>Bacillati</taxon>
        <taxon>Bacillota</taxon>
        <taxon>Clostridia</taxon>
        <taxon>Eubacteriales</taxon>
        <taxon>Candidatus Scatomorpha</taxon>
    </lineage>
</organism>
<proteinExistence type="predicted"/>
<sequence>MGGIWERMAKYKYLLLLVVLGLGLLLWPTGGGADSSGAGRTEQEARLEAVLCEIEGAGRVSVLYSDEGVAVVCEGASSARVRLDIVDAVSAYTGFGSDRIEVLGMERQ</sequence>
<protein>
    <submittedName>
        <fullName evidence="1">Uncharacterized protein</fullName>
    </submittedName>
</protein>
<reference evidence="1" key="1">
    <citation type="submission" date="2020-10" db="EMBL/GenBank/DDBJ databases">
        <authorList>
            <person name="Gilroy R."/>
        </authorList>
    </citation>
    <scope>NUCLEOTIDE SEQUENCE</scope>
    <source>
        <strain evidence="1">ChiHecec3B27-6122</strain>
    </source>
</reference>
<accession>A0A9D1G3P9</accession>
<dbReference type="AlphaFoldDB" id="A0A9D1G3P9"/>
<evidence type="ECO:0000313" key="1">
    <source>
        <dbReference type="EMBL" id="HIS96621.1"/>
    </source>
</evidence>
<name>A0A9D1G3P9_9FIRM</name>
<evidence type="ECO:0000313" key="2">
    <source>
        <dbReference type="Proteomes" id="UP000886876"/>
    </source>
</evidence>
<gene>
    <name evidence="1" type="ORF">IAD42_01445</name>
</gene>
<reference evidence="1" key="2">
    <citation type="journal article" date="2021" name="PeerJ">
        <title>Extensive microbial diversity within the chicken gut microbiome revealed by metagenomics and culture.</title>
        <authorList>
            <person name="Gilroy R."/>
            <person name="Ravi A."/>
            <person name="Getino M."/>
            <person name="Pursley I."/>
            <person name="Horton D.L."/>
            <person name="Alikhan N.F."/>
            <person name="Baker D."/>
            <person name="Gharbi K."/>
            <person name="Hall N."/>
            <person name="Watson M."/>
            <person name="Adriaenssens E.M."/>
            <person name="Foster-Nyarko E."/>
            <person name="Jarju S."/>
            <person name="Secka A."/>
            <person name="Antonio M."/>
            <person name="Oren A."/>
            <person name="Chaudhuri R.R."/>
            <person name="La Ragione R."/>
            <person name="Hildebrand F."/>
            <person name="Pallen M.J."/>
        </authorList>
    </citation>
    <scope>NUCLEOTIDE SEQUENCE</scope>
    <source>
        <strain evidence="1">ChiHecec3B27-6122</strain>
    </source>
</reference>
<comment type="caution">
    <text evidence="1">The sequence shown here is derived from an EMBL/GenBank/DDBJ whole genome shotgun (WGS) entry which is preliminary data.</text>
</comment>
<dbReference type="Proteomes" id="UP000886876">
    <property type="component" value="Unassembled WGS sequence"/>
</dbReference>